<dbReference type="EMBL" id="CP081150">
    <property type="protein sequence ID" value="QZA77300.1"/>
    <property type="molecule type" value="Genomic_DNA"/>
</dbReference>
<feature type="chain" id="PRO_5046798863" description="CNP1-like uncharacterized domain-containing protein" evidence="1">
    <location>
        <begin position="18"/>
        <end position="192"/>
    </location>
</feature>
<evidence type="ECO:0000313" key="3">
    <source>
        <dbReference type="EMBL" id="QZA77300.1"/>
    </source>
</evidence>
<dbReference type="RefSeq" id="WP_221005683.1">
    <property type="nucleotide sequence ID" value="NZ_CP081150.1"/>
</dbReference>
<name>A0ABX8Z671_9NEIS</name>
<protein>
    <recommendedName>
        <fullName evidence="2">CNP1-like uncharacterized domain-containing protein</fullName>
    </recommendedName>
</protein>
<proteinExistence type="predicted"/>
<organism evidence="3 4">
    <name type="scientific">Deefgea tanakiae</name>
    <dbReference type="NCBI Taxonomy" id="2865840"/>
    <lineage>
        <taxon>Bacteria</taxon>
        <taxon>Pseudomonadati</taxon>
        <taxon>Pseudomonadota</taxon>
        <taxon>Betaproteobacteria</taxon>
        <taxon>Neisseriales</taxon>
        <taxon>Chitinibacteraceae</taxon>
        <taxon>Deefgea</taxon>
    </lineage>
</organism>
<feature type="signal peptide" evidence="1">
    <location>
        <begin position="1"/>
        <end position="17"/>
    </location>
</feature>
<dbReference type="Pfam" id="PF08750">
    <property type="entry name" value="CNP1"/>
    <property type="match status" value="1"/>
</dbReference>
<keyword evidence="1" id="KW-0732">Signal</keyword>
<gene>
    <name evidence="3" type="ORF">K4H28_13565</name>
</gene>
<evidence type="ECO:0000313" key="4">
    <source>
        <dbReference type="Proteomes" id="UP000825679"/>
    </source>
</evidence>
<dbReference type="Proteomes" id="UP000825679">
    <property type="component" value="Chromosome"/>
</dbReference>
<keyword evidence="4" id="KW-1185">Reference proteome</keyword>
<evidence type="ECO:0000256" key="1">
    <source>
        <dbReference type="SAM" id="SignalP"/>
    </source>
</evidence>
<dbReference type="InterPro" id="IPR014861">
    <property type="entry name" value="CNP1-like_dom"/>
</dbReference>
<evidence type="ECO:0000259" key="2">
    <source>
        <dbReference type="Pfam" id="PF08750"/>
    </source>
</evidence>
<reference evidence="3 4" key="1">
    <citation type="submission" date="2021-08" db="EMBL/GenBank/DDBJ databases">
        <title>complete genome sequencing of Deefgea sp. D25.</title>
        <authorList>
            <person name="Bae J.-W."/>
            <person name="Gim D.-H."/>
        </authorList>
    </citation>
    <scope>NUCLEOTIDE SEQUENCE [LARGE SCALE GENOMIC DNA]</scope>
    <source>
        <strain evidence="3 4">D25</strain>
    </source>
</reference>
<sequence>MRNILLLTALLAGFSQAAEYDAHTPDGMGADGGGFKDIFSRINAPAPIPQEQDFQFPTIATLQAWAPIQFYQEMKSNSYKIALDSLSLGKDQVVRYVVAVGPKSGGNQNIIFEGIDCKTNQYRTYGWGNSKQEWTKNSKVTWKLIQKNQHNAWQASLADSFCRVGEPWPIETIRKDFKADKQSGDCPACRNK</sequence>
<accession>A0ABX8Z671</accession>
<feature type="domain" description="CNP1-like uncharacterised" evidence="2">
    <location>
        <begin position="50"/>
        <end position="163"/>
    </location>
</feature>